<dbReference type="GO" id="GO:0006465">
    <property type="term" value="P:signal peptide processing"/>
    <property type="evidence" value="ECO:0007669"/>
    <property type="project" value="TreeGrafter"/>
</dbReference>
<dbReference type="InterPro" id="IPR010627">
    <property type="entry name" value="Prepilin_pept_A24_N"/>
</dbReference>
<evidence type="ECO:0000259" key="21">
    <source>
        <dbReference type="Pfam" id="PF06750"/>
    </source>
</evidence>
<keyword evidence="13 18" id="KW-0511">Multifunctional enzyme</keyword>
<keyword evidence="9 18" id="KW-0812">Transmembrane</keyword>
<evidence type="ECO:0000256" key="13">
    <source>
        <dbReference type="ARBA" id="ARBA00023268"/>
    </source>
</evidence>
<dbReference type="KEGG" id="plei:Q9312_07035"/>
<keyword evidence="4" id="KW-0997">Cell inner membrane</keyword>
<keyword evidence="6 18" id="KW-0645">Protease</keyword>
<dbReference type="GO" id="GO:0008168">
    <property type="term" value="F:methyltransferase activity"/>
    <property type="evidence" value="ECO:0007669"/>
    <property type="project" value="UniProtKB-KW"/>
</dbReference>
<evidence type="ECO:0000313" key="23">
    <source>
        <dbReference type="Proteomes" id="UP001239782"/>
    </source>
</evidence>
<organism evidence="22 23">
    <name type="scientific">Pleionea litopenaei</name>
    <dbReference type="NCBI Taxonomy" id="3070815"/>
    <lineage>
        <taxon>Bacteria</taxon>
        <taxon>Pseudomonadati</taxon>
        <taxon>Pseudomonadota</taxon>
        <taxon>Gammaproteobacteria</taxon>
        <taxon>Oceanospirillales</taxon>
        <taxon>Pleioneaceae</taxon>
        <taxon>Pleionea</taxon>
    </lineage>
</organism>
<dbReference type="GO" id="GO:0004190">
    <property type="term" value="F:aspartic-type endopeptidase activity"/>
    <property type="evidence" value="ECO:0007669"/>
    <property type="project" value="UniProtKB-EC"/>
</dbReference>
<evidence type="ECO:0000256" key="15">
    <source>
        <dbReference type="ARBA" id="ARBA00067082"/>
    </source>
</evidence>
<protein>
    <recommendedName>
        <fullName evidence="16 18">Prepilin leader peptidase/N-methyltransferase</fullName>
        <ecNumber evidence="18">2.1.1.-</ecNumber>
        <ecNumber evidence="15 18">3.4.23.43</ecNumber>
    </recommendedName>
</protein>
<evidence type="ECO:0000259" key="20">
    <source>
        <dbReference type="Pfam" id="PF01478"/>
    </source>
</evidence>
<evidence type="ECO:0000256" key="17">
    <source>
        <dbReference type="RuleBase" id="RU003793"/>
    </source>
</evidence>
<dbReference type="Proteomes" id="UP001239782">
    <property type="component" value="Chromosome"/>
</dbReference>
<dbReference type="Pfam" id="PF01478">
    <property type="entry name" value="Peptidase_A24"/>
    <property type="match status" value="1"/>
</dbReference>
<evidence type="ECO:0000256" key="3">
    <source>
        <dbReference type="ARBA" id="ARBA00022475"/>
    </source>
</evidence>
<dbReference type="EC" id="2.1.1.-" evidence="18"/>
<name>A0AA51RW37_9GAMM</name>
<feature type="transmembrane region" description="Helical" evidence="19">
    <location>
        <begin position="272"/>
        <end position="294"/>
    </location>
</feature>
<evidence type="ECO:0000256" key="9">
    <source>
        <dbReference type="ARBA" id="ARBA00022692"/>
    </source>
</evidence>
<dbReference type="EMBL" id="CP133548">
    <property type="protein sequence ID" value="WMS88662.1"/>
    <property type="molecule type" value="Genomic_DNA"/>
</dbReference>
<dbReference type="RefSeq" id="WP_309203881.1">
    <property type="nucleotide sequence ID" value="NZ_CP133548.1"/>
</dbReference>
<feature type="transmembrane region" description="Helical" evidence="19">
    <location>
        <begin position="170"/>
        <end position="187"/>
    </location>
</feature>
<dbReference type="GO" id="GO:0005886">
    <property type="term" value="C:plasma membrane"/>
    <property type="evidence" value="ECO:0007669"/>
    <property type="project" value="UniProtKB-SubCell"/>
</dbReference>
<evidence type="ECO:0000256" key="10">
    <source>
        <dbReference type="ARBA" id="ARBA00022801"/>
    </source>
</evidence>
<evidence type="ECO:0000256" key="19">
    <source>
        <dbReference type="SAM" id="Phobius"/>
    </source>
</evidence>
<evidence type="ECO:0000256" key="2">
    <source>
        <dbReference type="ARBA" id="ARBA00005801"/>
    </source>
</evidence>
<keyword evidence="3" id="KW-1003">Cell membrane</keyword>
<reference evidence="22 23" key="1">
    <citation type="submission" date="2023-08" db="EMBL/GenBank/DDBJ databases">
        <title>Pleionea litopenaei sp. nov., isolated from stomach of juvenile Litopenaeus vannamei.</title>
        <authorList>
            <person name="Rho A.M."/>
            <person name="Hwang C.Y."/>
        </authorList>
    </citation>
    <scope>NUCLEOTIDE SEQUENCE [LARGE SCALE GENOMIC DNA]</scope>
    <source>
        <strain evidence="22 23">HL-JVS1</strain>
    </source>
</reference>
<evidence type="ECO:0000256" key="11">
    <source>
        <dbReference type="ARBA" id="ARBA00022989"/>
    </source>
</evidence>
<gene>
    <name evidence="22" type="ORF">Q9312_07035</name>
</gene>
<dbReference type="InterPro" id="IPR050882">
    <property type="entry name" value="Prepilin_peptidase/N-MTase"/>
</dbReference>
<feature type="transmembrane region" description="Helical" evidence="19">
    <location>
        <begin position="193"/>
        <end position="210"/>
    </location>
</feature>
<feature type="transmembrane region" description="Helical" evidence="19">
    <location>
        <begin position="140"/>
        <end position="158"/>
    </location>
</feature>
<feature type="transmembrane region" description="Helical" evidence="19">
    <location>
        <begin position="239"/>
        <end position="260"/>
    </location>
</feature>
<dbReference type="EC" id="3.4.23.43" evidence="15 18"/>
<keyword evidence="5 18" id="KW-0489">Methyltransferase</keyword>
<keyword evidence="8" id="KW-0949">S-adenosyl-L-methionine</keyword>
<keyword evidence="11 19" id="KW-1133">Transmembrane helix</keyword>
<dbReference type="PANTHER" id="PTHR30487:SF0">
    <property type="entry name" value="PREPILIN LEADER PEPTIDASE_N-METHYLTRANSFERASE-RELATED"/>
    <property type="match status" value="1"/>
</dbReference>
<feature type="transmembrane region" description="Helical" evidence="19">
    <location>
        <begin position="116"/>
        <end position="134"/>
    </location>
</feature>
<dbReference type="FunFam" id="1.20.120.1220:FF:000001">
    <property type="entry name" value="Type 4 prepilin-like proteins leader peptide-processing enzyme"/>
    <property type="match status" value="1"/>
</dbReference>
<dbReference type="Gene3D" id="1.20.120.1220">
    <property type="match status" value="1"/>
</dbReference>
<evidence type="ECO:0000256" key="14">
    <source>
        <dbReference type="ARBA" id="ARBA00050401"/>
    </source>
</evidence>
<proteinExistence type="inferred from homology"/>
<keyword evidence="12 19" id="KW-0472">Membrane</keyword>
<dbReference type="PANTHER" id="PTHR30487">
    <property type="entry name" value="TYPE 4 PREPILIN-LIKE PROTEINS LEADER PEPTIDE-PROCESSING ENZYME"/>
    <property type="match status" value="1"/>
</dbReference>
<comment type="function">
    <text evidence="18">Plays an essential role in type IV pili and type II pseudopili formation by proteolytically removing the leader sequence from substrate proteins and subsequently monomethylating the alpha-amino group of the newly exposed N-terminal phenylalanine.</text>
</comment>
<keyword evidence="10 18" id="KW-0378">Hydrolase</keyword>
<dbReference type="InterPro" id="IPR014032">
    <property type="entry name" value="Peptidase_A24A_bac"/>
</dbReference>
<evidence type="ECO:0000313" key="22">
    <source>
        <dbReference type="EMBL" id="WMS88662.1"/>
    </source>
</evidence>
<evidence type="ECO:0000256" key="1">
    <source>
        <dbReference type="ARBA" id="ARBA00004429"/>
    </source>
</evidence>
<evidence type="ECO:0000256" key="12">
    <source>
        <dbReference type="ARBA" id="ARBA00023136"/>
    </source>
</evidence>
<evidence type="ECO:0000256" key="4">
    <source>
        <dbReference type="ARBA" id="ARBA00022519"/>
    </source>
</evidence>
<dbReference type="GO" id="GO:0032259">
    <property type="term" value="P:methylation"/>
    <property type="evidence" value="ECO:0007669"/>
    <property type="project" value="UniProtKB-KW"/>
</dbReference>
<comment type="subcellular location">
    <subcellularLocation>
        <location evidence="1">Cell inner membrane</location>
        <topology evidence="1">Multi-pass membrane protein</topology>
    </subcellularLocation>
    <subcellularLocation>
        <location evidence="18">Cell membrane</location>
        <topology evidence="18">Multi-pass membrane protein</topology>
    </subcellularLocation>
</comment>
<comment type="similarity">
    <text evidence="2 17">Belongs to the peptidase A24 family.</text>
</comment>
<sequence length="299" mass="33913">MTVIDFLQSNLTALTVTLIIAGLLVGSFLNVVIFRYPIMLFREWRDMAKEILEEQGYQITGSAKDPRLDDKKFNIVFPRSRCPQCNHLIRSWENIPVISYLIQRGKCTQCKSHISLRYPFIELLTAAAFGWIAWSYGWSWQTVIYLALSALLIVQIFIDADHKILPDPINYILLWLGLFAAFKGWTIPLEDALLGALFGYLSLWSFYWLFKLATKKEGMGYGDFKLLAALGAFAGYQKLFLIIVLSAGVGAIIGITMMMLKKSERSTQIPFGPYLAVAGFIGIFWGDVIIQYYLRSTGL</sequence>
<dbReference type="PRINTS" id="PR00864">
    <property type="entry name" value="PREPILNPTASE"/>
</dbReference>
<dbReference type="InterPro" id="IPR000045">
    <property type="entry name" value="Prepilin_IV_endopep_pep"/>
</dbReference>
<evidence type="ECO:0000256" key="18">
    <source>
        <dbReference type="RuleBase" id="RU003794"/>
    </source>
</evidence>
<evidence type="ECO:0000256" key="16">
    <source>
        <dbReference type="ARBA" id="ARBA00071870"/>
    </source>
</evidence>
<dbReference type="Pfam" id="PF06750">
    <property type="entry name" value="A24_N_bact"/>
    <property type="match status" value="1"/>
</dbReference>
<accession>A0AA51RW37</accession>
<dbReference type="AlphaFoldDB" id="A0AA51RW37"/>
<feature type="transmembrane region" description="Helical" evidence="19">
    <location>
        <begin position="12"/>
        <end position="34"/>
    </location>
</feature>
<feature type="domain" description="Prepilin type IV endopeptidase peptidase" evidence="20">
    <location>
        <begin position="147"/>
        <end position="255"/>
    </location>
</feature>
<comment type="catalytic activity">
    <reaction evidence="14 18">
        <text>Typically cleaves a -Gly-|-Phe- bond to release an N-terminal, basic peptide of 5-8 residues from type IV prepilin, and then N-methylates the new N-terminal amino group, the methyl donor being S-adenosyl-L-methionine.</text>
        <dbReference type="EC" id="3.4.23.43"/>
    </reaction>
</comment>
<evidence type="ECO:0000256" key="6">
    <source>
        <dbReference type="ARBA" id="ARBA00022670"/>
    </source>
</evidence>
<evidence type="ECO:0000256" key="5">
    <source>
        <dbReference type="ARBA" id="ARBA00022603"/>
    </source>
</evidence>
<keyword evidence="23" id="KW-1185">Reference proteome</keyword>
<evidence type="ECO:0000256" key="8">
    <source>
        <dbReference type="ARBA" id="ARBA00022691"/>
    </source>
</evidence>
<keyword evidence="7 18" id="KW-0808">Transferase</keyword>
<feature type="domain" description="Prepilin peptidase A24 N-terminal" evidence="21">
    <location>
        <begin position="20"/>
        <end position="135"/>
    </location>
</feature>
<evidence type="ECO:0000256" key="7">
    <source>
        <dbReference type="ARBA" id="ARBA00022679"/>
    </source>
</evidence>